<name>A0A1I4Y1N2_9PROT</name>
<sequence length="266" mass="27426">MNLLKGGLFVMACSVAAGFNQSAIASEGTAFLDWSQLQVSVTGAGGSTPTVILTDQITNLTSSASIPGRTSVNDSTSLLGWTSPEETHARTGNTFSNTLSSQQFLSGNVEATREPTEPEHAHHPAEALSQGSRSADFSLDGPGVLTVSVPYTLSIAGGRPFSFFDAISASVSGKSSFNDSINNDVVFSLTSFEEGSSPGTQSGNLLIDIVAGTAGTGTFELGFTLSSQAPVIPIPEPESYAMLLAGLGLISAIIRRKSMTNVGRLG</sequence>
<gene>
    <name evidence="4" type="ORF">SAMN05216386_0455</name>
</gene>
<dbReference type="EMBL" id="FOVJ01000001">
    <property type="protein sequence ID" value="SFN31972.1"/>
    <property type="molecule type" value="Genomic_DNA"/>
</dbReference>
<keyword evidence="5" id="KW-1185">Reference proteome</keyword>
<dbReference type="Proteomes" id="UP000183107">
    <property type="component" value="Unassembled WGS sequence"/>
</dbReference>
<feature type="compositionally biased region" description="Basic and acidic residues" evidence="1">
    <location>
        <begin position="111"/>
        <end position="125"/>
    </location>
</feature>
<feature type="region of interest" description="Disordered" evidence="1">
    <location>
        <begin position="109"/>
        <end position="135"/>
    </location>
</feature>
<proteinExistence type="predicted"/>
<dbReference type="OrthoDB" id="8566523at2"/>
<evidence type="ECO:0000259" key="3">
    <source>
        <dbReference type="Pfam" id="PF07589"/>
    </source>
</evidence>
<dbReference type="NCBIfam" id="TIGR02595">
    <property type="entry name" value="PEP_CTERM"/>
    <property type="match status" value="1"/>
</dbReference>
<protein>
    <submittedName>
        <fullName evidence="4">PEP-CTERM protein-sorting domain-containing protein</fullName>
    </submittedName>
</protein>
<feature type="signal peptide" evidence="2">
    <location>
        <begin position="1"/>
        <end position="25"/>
    </location>
</feature>
<evidence type="ECO:0000313" key="4">
    <source>
        <dbReference type="EMBL" id="SFN31972.1"/>
    </source>
</evidence>
<evidence type="ECO:0000256" key="1">
    <source>
        <dbReference type="SAM" id="MobiDB-lite"/>
    </source>
</evidence>
<dbReference type="InterPro" id="IPR013424">
    <property type="entry name" value="Ice-binding_C"/>
</dbReference>
<dbReference type="AlphaFoldDB" id="A0A1I4Y1N2"/>
<accession>A0A1I4Y1N2</accession>
<keyword evidence="2" id="KW-0732">Signal</keyword>
<dbReference type="Pfam" id="PF07589">
    <property type="entry name" value="PEP-CTERM"/>
    <property type="match status" value="1"/>
</dbReference>
<dbReference type="RefSeq" id="WP_074794104.1">
    <property type="nucleotide sequence ID" value="NZ_FOVJ01000001.1"/>
</dbReference>
<evidence type="ECO:0000256" key="2">
    <source>
        <dbReference type="SAM" id="SignalP"/>
    </source>
</evidence>
<feature type="chain" id="PRO_5010220580" evidence="2">
    <location>
        <begin position="26"/>
        <end position="266"/>
    </location>
</feature>
<organism evidence="4 5">
    <name type="scientific">Nitrosospira briensis</name>
    <dbReference type="NCBI Taxonomy" id="35799"/>
    <lineage>
        <taxon>Bacteria</taxon>
        <taxon>Pseudomonadati</taxon>
        <taxon>Pseudomonadota</taxon>
        <taxon>Betaproteobacteria</taxon>
        <taxon>Nitrosomonadales</taxon>
        <taxon>Nitrosomonadaceae</taxon>
        <taxon>Nitrosospira</taxon>
    </lineage>
</organism>
<evidence type="ECO:0000313" key="5">
    <source>
        <dbReference type="Proteomes" id="UP000183107"/>
    </source>
</evidence>
<reference evidence="5" key="1">
    <citation type="submission" date="2016-10" db="EMBL/GenBank/DDBJ databases">
        <authorList>
            <person name="Varghese N."/>
        </authorList>
    </citation>
    <scope>NUCLEOTIDE SEQUENCE [LARGE SCALE GENOMIC DNA]</scope>
    <source>
        <strain evidence="5">Nsp8</strain>
    </source>
</reference>
<feature type="domain" description="Ice-binding protein C-terminal" evidence="3">
    <location>
        <begin position="233"/>
        <end position="257"/>
    </location>
</feature>